<evidence type="ECO:0000256" key="9">
    <source>
        <dbReference type="ARBA" id="ARBA00023136"/>
    </source>
</evidence>
<evidence type="ECO:0000256" key="6">
    <source>
        <dbReference type="ARBA" id="ARBA00022801"/>
    </source>
</evidence>
<keyword evidence="3" id="KW-1003">Cell membrane</keyword>
<accession>A0A7I7L3D7</accession>
<keyword evidence="9 10" id="KW-0472">Membrane</keyword>
<evidence type="ECO:0000256" key="10">
    <source>
        <dbReference type="SAM" id="Phobius"/>
    </source>
</evidence>
<evidence type="ECO:0000256" key="8">
    <source>
        <dbReference type="ARBA" id="ARBA00022989"/>
    </source>
</evidence>
<keyword evidence="8 10" id="KW-1133">Transmembrane helix</keyword>
<evidence type="ECO:0000313" key="11">
    <source>
        <dbReference type="EMBL" id="BBX48268.1"/>
    </source>
</evidence>
<dbReference type="Proteomes" id="UP000465866">
    <property type="component" value="Chromosome"/>
</dbReference>
<dbReference type="RefSeq" id="WP_163779927.1">
    <property type="nucleotide sequence ID" value="NZ_AP022569.1"/>
</dbReference>
<dbReference type="InterPro" id="IPR007795">
    <property type="entry name" value="T7SS_EccB"/>
</dbReference>
<organism evidence="11 12">
    <name type="scientific">Mycobacterium cookii</name>
    <dbReference type="NCBI Taxonomy" id="1775"/>
    <lineage>
        <taxon>Bacteria</taxon>
        <taxon>Bacillati</taxon>
        <taxon>Actinomycetota</taxon>
        <taxon>Actinomycetes</taxon>
        <taxon>Mycobacteriales</taxon>
        <taxon>Mycobacteriaceae</taxon>
        <taxon>Mycobacterium</taxon>
    </lineage>
</organism>
<evidence type="ECO:0000256" key="4">
    <source>
        <dbReference type="ARBA" id="ARBA00022692"/>
    </source>
</evidence>
<proteinExistence type="inferred from homology"/>
<feature type="transmembrane region" description="Helical" evidence="10">
    <location>
        <begin position="41"/>
        <end position="61"/>
    </location>
</feature>
<dbReference type="InterPro" id="IPR042485">
    <property type="entry name" value="T7SS_EccB_R3"/>
</dbReference>
<comment type="similarity">
    <text evidence="2">Belongs to the EccB family.</text>
</comment>
<dbReference type="GO" id="GO:0005576">
    <property type="term" value="C:extracellular region"/>
    <property type="evidence" value="ECO:0007669"/>
    <property type="project" value="TreeGrafter"/>
</dbReference>
<dbReference type="Pfam" id="PF05108">
    <property type="entry name" value="T7SS_ESX1_EccB"/>
    <property type="match status" value="1"/>
</dbReference>
<dbReference type="PANTHER" id="PTHR40765">
    <property type="entry name" value="ESX-2 SECRETION SYSTEM ATPASE ECCB2"/>
    <property type="match status" value="1"/>
</dbReference>
<dbReference type="EMBL" id="AP022569">
    <property type="protein sequence ID" value="BBX48268.1"/>
    <property type="molecule type" value="Genomic_DNA"/>
</dbReference>
<evidence type="ECO:0000313" key="12">
    <source>
        <dbReference type="Proteomes" id="UP000465866"/>
    </source>
</evidence>
<reference evidence="11 12" key="1">
    <citation type="journal article" date="2019" name="Emerg. Microbes Infect.">
        <title>Comprehensive subspecies identification of 175 nontuberculous mycobacteria species based on 7547 genomic profiles.</title>
        <authorList>
            <person name="Matsumoto Y."/>
            <person name="Kinjo T."/>
            <person name="Motooka D."/>
            <person name="Nabeya D."/>
            <person name="Jung N."/>
            <person name="Uechi K."/>
            <person name="Horii T."/>
            <person name="Iida T."/>
            <person name="Fujita J."/>
            <person name="Nakamura S."/>
        </authorList>
    </citation>
    <scope>NUCLEOTIDE SEQUENCE [LARGE SCALE GENOMIC DNA]</scope>
    <source>
        <strain evidence="11 12">JCM 12404</strain>
    </source>
</reference>
<dbReference type="GO" id="GO:0005524">
    <property type="term" value="F:ATP binding"/>
    <property type="evidence" value="ECO:0007669"/>
    <property type="project" value="UniProtKB-KW"/>
</dbReference>
<evidence type="ECO:0000256" key="3">
    <source>
        <dbReference type="ARBA" id="ARBA00022475"/>
    </source>
</evidence>
<dbReference type="InterPro" id="IPR044857">
    <property type="entry name" value="T7SS_EccB_R1"/>
</dbReference>
<evidence type="ECO:0000256" key="1">
    <source>
        <dbReference type="ARBA" id="ARBA00004162"/>
    </source>
</evidence>
<dbReference type="PANTHER" id="PTHR40765:SF2">
    <property type="entry name" value="ESX-2 SECRETION SYSTEM ATPASE ECCB2"/>
    <property type="match status" value="1"/>
</dbReference>
<keyword evidence="4 10" id="KW-0812">Transmembrane</keyword>
<protein>
    <submittedName>
        <fullName evidence="11">ESX-4 secretion system ATPase EccB4</fullName>
    </submittedName>
</protein>
<name>A0A7I7L3D7_9MYCO</name>
<keyword evidence="7" id="KW-0067">ATP-binding</keyword>
<dbReference type="NCBIfam" id="TIGR03919">
    <property type="entry name" value="T7SS_EccB"/>
    <property type="match status" value="1"/>
</dbReference>
<evidence type="ECO:0000256" key="7">
    <source>
        <dbReference type="ARBA" id="ARBA00022840"/>
    </source>
</evidence>
<dbReference type="Gene3D" id="3.30.2390.20">
    <property type="entry name" value="Type VII secretion system EccB, repeat 1 domain"/>
    <property type="match status" value="1"/>
</dbReference>
<dbReference type="Gene3D" id="2.40.50.910">
    <property type="entry name" value="Type VII secretion system EccB, repeat 3 domain"/>
    <property type="match status" value="1"/>
</dbReference>
<keyword evidence="12" id="KW-1185">Reference proteome</keyword>
<gene>
    <name evidence="11" type="primary">eccB4</name>
    <name evidence="11" type="ORF">MCOO_42830</name>
</gene>
<dbReference type="GO" id="GO:0016787">
    <property type="term" value="F:hydrolase activity"/>
    <property type="evidence" value="ECO:0007669"/>
    <property type="project" value="UniProtKB-KW"/>
</dbReference>
<dbReference type="AlphaFoldDB" id="A0A7I7L3D7"/>
<keyword evidence="6" id="KW-0378">Hydrolase</keyword>
<comment type="subcellular location">
    <subcellularLocation>
        <location evidence="1">Cell membrane</location>
        <topology evidence="1">Single-pass membrane protein</topology>
    </subcellularLocation>
</comment>
<dbReference type="KEGG" id="mcoo:MCOO_42830"/>
<evidence type="ECO:0000256" key="5">
    <source>
        <dbReference type="ARBA" id="ARBA00022741"/>
    </source>
</evidence>
<keyword evidence="5" id="KW-0547">Nucleotide-binding</keyword>
<sequence length="464" mass="48430">MTTTRLHVSAHRFLLRRLERALLGRDVHIVDESIRAPARSLIAGSVLAVILLAGCAMLAVVRPQPVSTNAPILMAMPSGALFVRLGDTVHPVLNLASARLIMRTAVDPQPTPESELNRSSRGPVLGIPGAPQVLGTPLADDELRWTVCDGRERTTVVVGRVESAHVLGREEALLVRPTSGGSTYLLYDGRRAVVNVHESAAVRALGLEGVVPLAVSPVLLNLIPEMPPLTAPRIPFAGSRGPAALAGFAIGSVLRVASTAGDEYYVVLREGVQRVGQLAADLVRFTDSHNARTAISVAPDVVPTVPAVTLLPVSGFPDKARISAVVDGEMLCAHWTHTASGNAEISYSVGSLPIPTGRAPVILTQADARGPAVDAVYLPPGRIAYVRATGLSAGNAGAGTRYLISDAGVRFAVRDDEAAHDLGLPDSMIPAPWPLLATLPAGPELSRANASVAQDVPVGGRSSP</sequence>
<evidence type="ECO:0000256" key="2">
    <source>
        <dbReference type="ARBA" id="ARBA00008149"/>
    </source>
</evidence>
<dbReference type="GO" id="GO:0005886">
    <property type="term" value="C:plasma membrane"/>
    <property type="evidence" value="ECO:0007669"/>
    <property type="project" value="UniProtKB-SubCell"/>
</dbReference>